<reference evidence="2" key="1">
    <citation type="journal article" date="2019" name="Int. J. Syst. Evol. Microbiol.">
        <title>The Global Catalogue of Microorganisms (GCM) 10K type strain sequencing project: providing services to taxonomists for standard genome sequencing and annotation.</title>
        <authorList>
            <consortium name="The Broad Institute Genomics Platform"/>
            <consortium name="The Broad Institute Genome Sequencing Center for Infectious Disease"/>
            <person name="Wu L."/>
            <person name="Ma J."/>
        </authorList>
    </citation>
    <scope>NUCLEOTIDE SEQUENCE [LARGE SCALE GENOMIC DNA]</scope>
    <source>
        <strain evidence="2">JCM 11813</strain>
    </source>
</reference>
<organism evidence="1 2">
    <name type="scientific">Nocardioides aquiterrae</name>
    <dbReference type="NCBI Taxonomy" id="203799"/>
    <lineage>
        <taxon>Bacteria</taxon>
        <taxon>Bacillati</taxon>
        <taxon>Actinomycetota</taxon>
        <taxon>Actinomycetes</taxon>
        <taxon>Propionibacteriales</taxon>
        <taxon>Nocardioidaceae</taxon>
        <taxon>Nocardioides</taxon>
    </lineage>
</organism>
<protein>
    <recommendedName>
        <fullName evidence="3">Methyltransferase domain-containing protein</fullName>
    </recommendedName>
</protein>
<dbReference type="Proteomes" id="UP001499979">
    <property type="component" value="Unassembled WGS sequence"/>
</dbReference>
<proteinExistence type="predicted"/>
<evidence type="ECO:0008006" key="3">
    <source>
        <dbReference type="Google" id="ProtNLM"/>
    </source>
</evidence>
<evidence type="ECO:0000313" key="1">
    <source>
        <dbReference type="EMBL" id="GAA1165016.1"/>
    </source>
</evidence>
<dbReference type="EMBL" id="BAAAJE010000033">
    <property type="protein sequence ID" value="GAA1165016.1"/>
    <property type="molecule type" value="Genomic_DNA"/>
</dbReference>
<dbReference type="SUPFAM" id="SSF53335">
    <property type="entry name" value="S-adenosyl-L-methionine-dependent methyltransferases"/>
    <property type="match status" value="1"/>
</dbReference>
<name>A0ABP4FEJ2_9ACTN</name>
<evidence type="ECO:0000313" key="2">
    <source>
        <dbReference type="Proteomes" id="UP001499979"/>
    </source>
</evidence>
<dbReference type="InterPro" id="IPR029063">
    <property type="entry name" value="SAM-dependent_MTases_sf"/>
</dbReference>
<gene>
    <name evidence="1" type="ORF">GCM10009606_48190</name>
</gene>
<dbReference type="Gene3D" id="3.40.50.150">
    <property type="entry name" value="Vaccinia Virus protein VP39"/>
    <property type="match status" value="1"/>
</dbReference>
<accession>A0ABP4FEJ2</accession>
<sequence>MLARVPRGCRTILADWVSAEGGHEFDTVLMRQFLHYTSAPEVALLHALEFMCDDALMYIGQLVAPSQASADWVHAIGTYLDPGRSTVFTERGLRDAVHGAGFGELVVRRFEYRESLQQWAARLRVPLAPNPLPPKLRPSPDVVRELRLGADHAISLTWLHLVVEAAA</sequence>
<keyword evidence="2" id="KW-1185">Reference proteome</keyword>
<comment type="caution">
    <text evidence="1">The sequence shown here is derived from an EMBL/GenBank/DDBJ whole genome shotgun (WGS) entry which is preliminary data.</text>
</comment>